<dbReference type="EMBL" id="JAGINP010000005">
    <property type="protein sequence ID" value="MBP2292154.1"/>
    <property type="molecule type" value="Genomic_DNA"/>
</dbReference>
<comment type="similarity">
    <text evidence="1">Belongs to the hemerythrin family.</text>
</comment>
<dbReference type="InterPro" id="IPR050669">
    <property type="entry name" value="Hemerythrin"/>
</dbReference>
<gene>
    <name evidence="5" type="ORF">J2851_001915</name>
</gene>
<sequence length="133" mass="14879">MPTISIPAWDSSLEVGNAIIDADHKETVELLAEAAKASDAELPAHFKAFAQHLREHLAREEELMHQYGFPPTPIHVGEHNRVRLELEGIEKRMAMGNLALVRGYLTEVVPEWFVNHKNTMDSATASWIRSQGG</sequence>
<evidence type="ECO:0000259" key="4">
    <source>
        <dbReference type="Pfam" id="PF01814"/>
    </source>
</evidence>
<organism evidence="5 6">
    <name type="scientific">Azospirillum rugosum</name>
    <dbReference type="NCBI Taxonomy" id="416170"/>
    <lineage>
        <taxon>Bacteria</taxon>
        <taxon>Pseudomonadati</taxon>
        <taxon>Pseudomonadota</taxon>
        <taxon>Alphaproteobacteria</taxon>
        <taxon>Rhodospirillales</taxon>
        <taxon>Azospirillaceae</taxon>
        <taxon>Azospirillum</taxon>
    </lineage>
</organism>
<proteinExistence type="inferred from homology"/>
<dbReference type="CDD" id="cd12107">
    <property type="entry name" value="Hemerythrin"/>
    <property type="match status" value="1"/>
</dbReference>
<evidence type="ECO:0000256" key="2">
    <source>
        <dbReference type="ARBA" id="ARBA00022723"/>
    </source>
</evidence>
<keyword evidence="2" id="KW-0479">Metal-binding</keyword>
<dbReference type="PANTHER" id="PTHR37164">
    <property type="entry name" value="BACTERIOHEMERYTHRIN"/>
    <property type="match status" value="1"/>
</dbReference>
<dbReference type="Pfam" id="PF01814">
    <property type="entry name" value="Hemerythrin"/>
    <property type="match status" value="1"/>
</dbReference>
<dbReference type="NCBIfam" id="TIGR02481">
    <property type="entry name" value="hemeryth_dom"/>
    <property type="match status" value="1"/>
</dbReference>
<protein>
    <submittedName>
        <fullName evidence="5">Hemerythrin</fullName>
    </submittedName>
</protein>
<dbReference type="PANTHER" id="PTHR37164:SF1">
    <property type="entry name" value="BACTERIOHEMERYTHRIN"/>
    <property type="match status" value="1"/>
</dbReference>
<keyword evidence="3" id="KW-0408">Iron</keyword>
<evidence type="ECO:0000313" key="6">
    <source>
        <dbReference type="Proteomes" id="UP000781958"/>
    </source>
</evidence>
<evidence type="ECO:0000313" key="5">
    <source>
        <dbReference type="EMBL" id="MBP2292154.1"/>
    </source>
</evidence>
<reference evidence="5 6" key="1">
    <citation type="submission" date="2021-03" db="EMBL/GenBank/DDBJ databases">
        <title>Genomic Encyclopedia of Type Strains, Phase III (KMG-III): the genomes of soil and plant-associated and newly described type strains.</title>
        <authorList>
            <person name="Whitman W."/>
        </authorList>
    </citation>
    <scope>NUCLEOTIDE SEQUENCE [LARGE SCALE GENOMIC DNA]</scope>
    <source>
        <strain evidence="5 6">IMMIB AFH-6</strain>
    </source>
</reference>
<comment type="caution">
    <text evidence="5">The sequence shown here is derived from an EMBL/GenBank/DDBJ whole genome shotgun (WGS) entry which is preliminary data.</text>
</comment>
<feature type="domain" description="Hemerythrin-like" evidence="4">
    <location>
        <begin position="17"/>
        <end position="119"/>
    </location>
</feature>
<evidence type="ECO:0000256" key="3">
    <source>
        <dbReference type="ARBA" id="ARBA00023004"/>
    </source>
</evidence>
<name>A0ABS4SHU8_9PROT</name>
<dbReference type="InterPro" id="IPR012312">
    <property type="entry name" value="Hemerythrin-like"/>
</dbReference>
<keyword evidence="6" id="KW-1185">Reference proteome</keyword>
<dbReference type="InterPro" id="IPR012827">
    <property type="entry name" value="Hemerythrin_metal-bd"/>
</dbReference>
<dbReference type="RefSeq" id="WP_209765980.1">
    <property type="nucleotide sequence ID" value="NZ_JAGINP010000005.1"/>
</dbReference>
<dbReference type="SUPFAM" id="SSF47188">
    <property type="entry name" value="Hemerythrin-like"/>
    <property type="match status" value="1"/>
</dbReference>
<dbReference type="Proteomes" id="UP000781958">
    <property type="component" value="Unassembled WGS sequence"/>
</dbReference>
<evidence type="ECO:0000256" key="1">
    <source>
        <dbReference type="ARBA" id="ARBA00010587"/>
    </source>
</evidence>
<accession>A0ABS4SHU8</accession>
<dbReference type="Gene3D" id="1.20.120.50">
    <property type="entry name" value="Hemerythrin-like"/>
    <property type="match status" value="1"/>
</dbReference>
<dbReference type="InterPro" id="IPR035938">
    <property type="entry name" value="Hemerythrin-like_sf"/>
</dbReference>